<dbReference type="Proteomes" id="UP000708208">
    <property type="component" value="Unassembled WGS sequence"/>
</dbReference>
<dbReference type="AlphaFoldDB" id="A0A8J2PBT3"/>
<accession>A0A8J2PBT3</accession>
<sequence length="167" mass="19294">NILKKMFTGLARIRKAYLNIRVLQLSVQFFNIEYSYHIFAAKLFCITNCILLIAYGILIFEREYTLTVICKFIGIGYGCLYIVIAENGFRIQVGMKKYRSKILLAAGFLVPQLGRHHVVRSIRSIPAEVGIQVGNFHKLERTSTPNFFYFTLRNIVRILIGFRPKIP</sequence>
<keyword evidence="3" id="KW-1185">Reference proteome</keyword>
<evidence type="ECO:0000313" key="3">
    <source>
        <dbReference type="Proteomes" id="UP000708208"/>
    </source>
</evidence>
<dbReference type="EMBL" id="CAJVCH010210369">
    <property type="protein sequence ID" value="CAG7731331.1"/>
    <property type="molecule type" value="Genomic_DNA"/>
</dbReference>
<reference evidence="2" key="1">
    <citation type="submission" date="2021-06" db="EMBL/GenBank/DDBJ databases">
        <authorList>
            <person name="Hodson N. C."/>
            <person name="Mongue J. A."/>
            <person name="Jaron S. K."/>
        </authorList>
    </citation>
    <scope>NUCLEOTIDE SEQUENCE</scope>
</reference>
<name>A0A8J2PBT3_9HEXA</name>
<feature type="transmembrane region" description="Helical" evidence="1">
    <location>
        <begin position="66"/>
        <end position="89"/>
    </location>
</feature>
<feature type="transmembrane region" description="Helical" evidence="1">
    <location>
        <begin position="39"/>
        <end position="60"/>
    </location>
</feature>
<gene>
    <name evidence="2" type="ORF">AFUS01_LOCUS19930</name>
</gene>
<keyword evidence="1" id="KW-0812">Transmembrane</keyword>
<proteinExistence type="predicted"/>
<comment type="caution">
    <text evidence="2">The sequence shown here is derived from an EMBL/GenBank/DDBJ whole genome shotgun (WGS) entry which is preliminary data.</text>
</comment>
<keyword evidence="1" id="KW-1133">Transmembrane helix</keyword>
<evidence type="ECO:0000313" key="2">
    <source>
        <dbReference type="EMBL" id="CAG7731331.1"/>
    </source>
</evidence>
<keyword evidence="1" id="KW-0472">Membrane</keyword>
<feature type="non-terminal residue" evidence="2">
    <location>
        <position position="1"/>
    </location>
</feature>
<protein>
    <submittedName>
        <fullName evidence="2">Uncharacterized protein</fullName>
    </submittedName>
</protein>
<evidence type="ECO:0000256" key="1">
    <source>
        <dbReference type="SAM" id="Phobius"/>
    </source>
</evidence>
<organism evidence="2 3">
    <name type="scientific">Allacma fusca</name>
    <dbReference type="NCBI Taxonomy" id="39272"/>
    <lineage>
        <taxon>Eukaryota</taxon>
        <taxon>Metazoa</taxon>
        <taxon>Ecdysozoa</taxon>
        <taxon>Arthropoda</taxon>
        <taxon>Hexapoda</taxon>
        <taxon>Collembola</taxon>
        <taxon>Symphypleona</taxon>
        <taxon>Sminthuridae</taxon>
        <taxon>Allacma</taxon>
    </lineage>
</organism>